<dbReference type="AlphaFoldDB" id="A0A9D3Y0Y3"/>
<gene>
    <name evidence="1" type="ORF">DPMN_191342</name>
</gene>
<accession>A0A9D3Y0Y3</accession>
<proteinExistence type="predicted"/>
<evidence type="ECO:0000313" key="1">
    <source>
        <dbReference type="EMBL" id="KAH3689958.1"/>
    </source>
</evidence>
<keyword evidence="2" id="KW-1185">Reference proteome</keyword>
<comment type="caution">
    <text evidence="1">The sequence shown here is derived from an EMBL/GenBank/DDBJ whole genome shotgun (WGS) entry which is preliminary data.</text>
</comment>
<sequence length="58" mass="6854">MVESIWSDIYVKHCSEVKILPKIQSNGDETSLKQTKKIHLMTKKRTKNNPLMMNNYLF</sequence>
<evidence type="ECO:0000313" key="2">
    <source>
        <dbReference type="Proteomes" id="UP000828390"/>
    </source>
</evidence>
<name>A0A9D3Y0Y3_DREPO</name>
<organism evidence="1 2">
    <name type="scientific">Dreissena polymorpha</name>
    <name type="common">Zebra mussel</name>
    <name type="synonym">Mytilus polymorpha</name>
    <dbReference type="NCBI Taxonomy" id="45954"/>
    <lineage>
        <taxon>Eukaryota</taxon>
        <taxon>Metazoa</taxon>
        <taxon>Spiralia</taxon>
        <taxon>Lophotrochozoa</taxon>
        <taxon>Mollusca</taxon>
        <taxon>Bivalvia</taxon>
        <taxon>Autobranchia</taxon>
        <taxon>Heteroconchia</taxon>
        <taxon>Euheterodonta</taxon>
        <taxon>Imparidentia</taxon>
        <taxon>Neoheterodontei</taxon>
        <taxon>Myida</taxon>
        <taxon>Dreissenoidea</taxon>
        <taxon>Dreissenidae</taxon>
        <taxon>Dreissena</taxon>
    </lineage>
</organism>
<reference evidence="1" key="1">
    <citation type="journal article" date="2019" name="bioRxiv">
        <title>The Genome of the Zebra Mussel, Dreissena polymorpha: A Resource for Invasive Species Research.</title>
        <authorList>
            <person name="McCartney M.A."/>
            <person name="Auch B."/>
            <person name="Kono T."/>
            <person name="Mallez S."/>
            <person name="Zhang Y."/>
            <person name="Obille A."/>
            <person name="Becker A."/>
            <person name="Abrahante J.E."/>
            <person name="Garbe J."/>
            <person name="Badalamenti J.P."/>
            <person name="Herman A."/>
            <person name="Mangelson H."/>
            <person name="Liachko I."/>
            <person name="Sullivan S."/>
            <person name="Sone E.D."/>
            <person name="Koren S."/>
            <person name="Silverstein K.A.T."/>
            <person name="Beckman K.B."/>
            <person name="Gohl D.M."/>
        </authorList>
    </citation>
    <scope>NUCLEOTIDE SEQUENCE</scope>
    <source>
        <strain evidence="1">Duluth1</strain>
        <tissue evidence="1">Whole animal</tissue>
    </source>
</reference>
<dbReference type="Proteomes" id="UP000828390">
    <property type="component" value="Unassembled WGS sequence"/>
</dbReference>
<dbReference type="EMBL" id="JAIWYP010000087">
    <property type="protein sequence ID" value="KAH3689958.1"/>
    <property type="molecule type" value="Genomic_DNA"/>
</dbReference>
<reference evidence="1" key="2">
    <citation type="submission" date="2020-11" db="EMBL/GenBank/DDBJ databases">
        <authorList>
            <person name="McCartney M.A."/>
            <person name="Auch B."/>
            <person name="Kono T."/>
            <person name="Mallez S."/>
            <person name="Becker A."/>
            <person name="Gohl D.M."/>
            <person name="Silverstein K.A.T."/>
            <person name="Koren S."/>
            <person name="Bechman K.B."/>
            <person name="Herman A."/>
            <person name="Abrahante J.E."/>
            <person name="Garbe J."/>
        </authorList>
    </citation>
    <scope>NUCLEOTIDE SEQUENCE</scope>
    <source>
        <strain evidence="1">Duluth1</strain>
        <tissue evidence="1">Whole animal</tissue>
    </source>
</reference>
<protein>
    <submittedName>
        <fullName evidence="1">Uncharacterized protein</fullName>
    </submittedName>
</protein>